<dbReference type="RefSeq" id="WP_214536131.1">
    <property type="nucleotide sequence ID" value="NZ_JAHFVK010000002.1"/>
</dbReference>
<dbReference type="CDD" id="cd16429">
    <property type="entry name" value="VirB10"/>
    <property type="match status" value="1"/>
</dbReference>
<evidence type="ECO:0000256" key="5">
    <source>
        <dbReference type="ARBA" id="ARBA00023136"/>
    </source>
</evidence>
<evidence type="ECO:0000313" key="8">
    <source>
        <dbReference type="Proteomes" id="UP000811255"/>
    </source>
</evidence>
<dbReference type="Pfam" id="PF03743">
    <property type="entry name" value="TrbI"/>
    <property type="match status" value="1"/>
</dbReference>
<dbReference type="EMBL" id="JAHFVK010000002">
    <property type="protein sequence ID" value="MBT2134488.1"/>
    <property type="molecule type" value="Genomic_DNA"/>
</dbReference>
<keyword evidence="3 6" id="KW-0812">Transmembrane</keyword>
<keyword evidence="4 6" id="KW-1133">Transmembrane helix</keyword>
<reference evidence="7 8" key="1">
    <citation type="submission" date="2021-05" db="EMBL/GenBank/DDBJ databases">
        <title>Croceibacterium sp. LX-88 genome sequence.</title>
        <authorList>
            <person name="Luo X."/>
        </authorList>
    </citation>
    <scope>NUCLEOTIDE SEQUENCE [LARGE SCALE GENOMIC DNA]</scope>
    <source>
        <strain evidence="7 8">LX-88</strain>
    </source>
</reference>
<name>A0ABS5W5B4_9SPHN</name>
<evidence type="ECO:0000256" key="1">
    <source>
        <dbReference type="ARBA" id="ARBA00004167"/>
    </source>
</evidence>
<sequence>MSEAAIDPPQSSADIRPVVRTANPGNLGLWLFGAGLLVGGALLFNALNNRRQDMVAATALPASQTGGMIGAPPPLAVPQTWLEPPVEQGYSPVLRGRLPSDPTFSPAPQVVTRFVERPAPAAPFIPEPAPQFVQRPPVPAIIERPAQPETAATSERDGKDRVTAGHLLNPSLTVPQGTVIAAVLETALDSTRAGGVRAIVSRDVKSFDGSRILIPRGSRIYGEYTSDLAAGQRRALVQWHRLTRPDAVVIDLDSPAADPLGRTGVHGKVNSNFLARYGGAILQSVLDIGVGVATRAVTDDQAVIVALPGSTQQVTAQQAQGDVQRTLKVEQGTSVSVFVARDLDFSTVDR</sequence>
<keyword evidence="8" id="KW-1185">Reference proteome</keyword>
<feature type="transmembrane region" description="Helical" evidence="6">
    <location>
        <begin position="27"/>
        <end position="47"/>
    </location>
</feature>
<dbReference type="InterPro" id="IPR005498">
    <property type="entry name" value="T4SS_VirB10/TraB/TrbI"/>
</dbReference>
<evidence type="ECO:0000313" key="7">
    <source>
        <dbReference type="EMBL" id="MBT2134488.1"/>
    </source>
</evidence>
<comment type="caution">
    <text evidence="7">The sequence shown here is derived from an EMBL/GenBank/DDBJ whole genome shotgun (WGS) entry which is preliminary data.</text>
</comment>
<proteinExistence type="inferred from homology"/>
<organism evidence="7 8">
    <name type="scientific">Croceibacterium selenioxidans</name>
    <dbReference type="NCBI Taxonomy" id="2838833"/>
    <lineage>
        <taxon>Bacteria</taxon>
        <taxon>Pseudomonadati</taxon>
        <taxon>Pseudomonadota</taxon>
        <taxon>Alphaproteobacteria</taxon>
        <taxon>Sphingomonadales</taxon>
        <taxon>Erythrobacteraceae</taxon>
        <taxon>Croceibacterium</taxon>
    </lineage>
</organism>
<dbReference type="InterPro" id="IPR042217">
    <property type="entry name" value="T4SS_VirB10/TrbI"/>
</dbReference>
<accession>A0ABS5W5B4</accession>
<comment type="subcellular location">
    <subcellularLocation>
        <location evidence="1">Membrane</location>
        <topology evidence="1">Single-pass membrane protein</topology>
    </subcellularLocation>
</comment>
<evidence type="ECO:0000256" key="2">
    <source>
        <dbReference type="ARBA" id="ARBA00010265"/>
    </source>
</evidence>
<dbReference type="Gene3D" id="2.40.128.260">
    <property type="entry name" value="Type IV secretion system, VirB10/TraB/TrbI"/>
    <property type="match status" value="2"/>
</dbReference>
<gene>
    <name evidence="7" type="ORF">KK137_09100</name>
</gene>
<evidence type="ECO:0000256" key="6">
    <source>
        <dbReference type="SAM" id="Phobius"/>
    </source>
</evidence>
<keyword evidence="5 6" id="KW-0472">Membrane</keyword>
<protein>
    <submittedName>
        <fullName evidence="7">Conjugal transfer protein TrbI</fullName>
    </submittedName>
</protein>
<dbReference type="Proteomes" id="UP000811255">
    <property type="component" value="Unassembled WGS sequence"/>
</dbReference>
<evidence type="ECO:0000256" key="4">
    <source>
        <dbReference type="ARBA" id="ARBA00022989"/>
    </source>
</evidence>
<comment type="similarity">
    <text evidence="2">Belongs to the TrbI/VirB10 family.</text>
</comment>
<evidence type="ECO:0000256" key="3">
    <source>
        <dbReference type="ARBA" id="ARBA00022692"/>
    </source>
</evidence>